<dbReference type="PROSITE" id="PS51186">
    <property type="entry name" value="GNAT"/>
    <property type="match status" value="1"/>
</dbReference>
<dbReference type="InterPro" id="IPR016181">
    <property type="entry name" value="Acyl_CoA_acyltransferase"/>
</dbReference>
<dbReference type="InterPro" id="IPR000182">
    <property type="entry name" value="GNAT_dom"/>
</dbReference>
<accession>A0ABY5PMG8</accession>
<dbReference type="PANTHER" id="PTHR43877">
    <property type="entry name" value="AMINOALKYLPHOSPHONATE N-ACETYLTRANSFERASE-RELATED-RELATED"/>
    <property type="match status" value="1"/>
</dbReference>
<evidence type="ECO:0000259" key="4">
    <source>
        <dbReference type="PROSITE" id="PS51186"/>
    </source>
</evidence>
<keyword evidence="1" id="KW-0808">Transferase</keyword>
<evidence type="ECO:0000313" key="6">
    <source>
        <dbReference type="Proteomes" id="UP001058860"/>
    </source>
</evidence>
<dbReference type="RefSeq" id="WP_353866304.1">
    <property type="nucleotide sequence ID" value="NZ_CP088295.1"/>
</dbReference>
<dbReference type="InterPro" id="IPR004045">
    <property type="entry name" value="Glutathione_S-Trfase_N"/>
</dbReference>
<proteinExistence type="predicted"/>
<dbReference type="InterPro" id="IPR050832">
    <property type="entry name" value="Bact_Acetyltransf"/>
</dbReference>
<evidence type="ECO:0000256" key="1">
    <source>
        <dbReference type="ARBA" id="ARBA00022679"/>
    </source>
</evidence>
<dbReference type="PANTHER" id="PTHR43877:SF1">
    <property type="entry name" value="ACETYLTRANSFERASE"/>
    <property type="match status" value="1"/>
</dbReference>
<evidence type="ECO:0000256" key="2">
    <source>
        <dbReference type="ARBA" id="ARBA00023315"/>
    </source>
</evidence>
<keyword evidence="6" id="KW-1185">Reference proteome</keyword>
<gene>
    <name evidence="5" type="ORF">LRS13_10195</name>
</gene>
<dbReference type="SUPFAM" id="SSF55729">
    <property type="entry name" value="Acyl-CoA N-acyltransferases (Nat)"/>
    <property type="match status" value="1"/>
</dbReference>
<dbReference type="Gene3D" id="3.40.630.30">
    <property type="match status" value="1"/>
</dbReference>
<dbReference type="EMBL" id="CP088295">
    <property type="protein sequence ID" value="UUY05863.1"/>
    <property type="molecule type" value="Genomic_DNA"/>
</dbReference>
<dbReference type="PROSITE" id="PS50404">
    <property type="entry name" value="GST_NTER"/>
    <property type="match status" value="1"/>
</dbReference>
<feature type="domain" description="GST N-terminal" evidence="3">
    <location>
        <begin position="201"/>
        <end position="268"/>
    </location>
</feature>
<reference evidence="6" key="1">
    <citation type="submission" date="2021-11" db="EMBL/GenBank/DDBJ databases">
        <title>Cultivation dependent microbiological survey of springs from the worlds oldest radium mine currently devoted to the extraction of radon-saturated water.</title>
        <authorList>
            <person name="Kapinusova G."/>
            <person name="Smrhova T."/>
            <person name="Strejcek M."/>
            <person name="Suman J."/>
            <person name="Jani K."/>
            <person name="Pajer P."/>
            <person name="Uhlik O."/>
        </authorList>
    </citation>
    <scope>NUCLEOTIDE SEQUENCE [LARGE SCALE GENOMIC DNA]</scope>
    <source>
        <strain evidence="6">J379</strain>
    </source>
</reference>
<organism evidence="5 6">
    <name type="scientific">Svornostia abyssi</name>
    <dbReference type="NCBI Taxonomy" id="2898438"/>
    <lineage>
        <taxon>Bacteria</taxon>
        <taxon>Bacillati</taxon>
        <taxon>Actinomycetota</taxon>
        <taxon>Thermoleophilia</taxon>
        <taxon>Solirubrobacterales</taxon>
        <taxon>Baekduiaceae</taxon>
        <taxon>Svornostia</taxon>
    </lineage>
</organism>
<evidence type="ECO:0000313" key="5">
    <source>
        <dbReference type="EMBL" id="UUY05863.1"/>
    </source>
</evidence>
<protein>
    <submittedName>
        <fullName evidence="5">GNAT family N-acetyltransferase</fullName>
    </submittedName>
</protein>
<keyword evidence="2" id="KW-0012">Acyltransferase</keyword>
<dbReference type="CDD" id="cd04301">
    <property type="entry name" value="NAT_SF"/>
    <property type="match status" value="1"/>
</dbReference>
<dbReference type="Proteomes" id="UP001058860">
    <property type="component" value="Chromosome"/>
</dbReference>
<name>A0ABY5PMG8_9ACTN</name>
<feature type="domain" description="N-acetyltransferase" evidence="4">
    <location>
        <begin position="127"/>
        <end position="268"/>
    </location>
</feature>
<sequence>MTTTLATTSSRRDPAYHRALAFECAMRTADGLATPIPRGLLIADGANPLVWDVNTLWIDDADGVTADELVAEARRWQGPLGLAHRSILVADESAWRRLAPGLEDAGYMLEVNVVMRHGGSPVPAPDVEVEHPEPAALSAAVAAYIASEPFGTDPEAASQVLAHVVRRPAGAEERWFSVVRSGDVVAYARLWHADGVAQVEDVVVLPVWRRRGFGRAVVAAATRAALELEPELLFIIAADDDWPKDLYAELGYAPVGRLALFRQIPAVD</sequence>
<evidence type="ECO:0000259" key="3">
    <source>
        <dbReference type="PROSITE" id="PS50404"/>
    </source>
</evidence>
<dbReference type="Pfam" id="PF00583">
    <property type="entry name" value="Acetyltransf_1"/>
    <property type="match status" value="1"/>
</dbReference>